<dbReference type="PROSITE" id="PS50011">
    <property type="entry name" value="PROTEIN_KINASE_DOM"/>
    <property type="match status" value="1"/>
</dbReference>
<dbReference type="Proteomes" id="UP001291926">
    <property type="component" value="Unassembled WGS sequence"/>
</dbReference>
<evidence type="ECO:0000256" key="6">
    <source>
        <dbReference type="ARBA" id="ARBA00022692"/>
    </source>
</evidence>
<evidence type="ECO:0000313" key="21">
    <source>
        <dbReference type="EMBL" id="KAK4480878.1"/>
    </source>
</evidence>
<evidence type="ECO:0000256" key="13">
    <source>
        <dbReference type="ARBA" id="ARBA00023136"/>
    </source>
</evidence>
<evidence type="ECO:0000256" key="9">
    <source>
        <dbReference type="ARBA" id="ARBA00022741"/>
    </source>
</evidence>
<comment type="similarity">
    <text evidence="2">Belongs to the protein kinase superfamily. Ser/Thr protein kinase family.</text>
</comment>
<feature type="chain" id="PRO_5045553063" description="Protein kinase domain-containing protein" evidence="19">
    <location>
        <begin position="22"/>
        <end position="950"/>
    </location>
</feature>
<evidence type="ECO:0000256" key="18">
    <source>
        <dbReference type="SAM" id="Phobius"/>
    </source>
</evidence>
<organism evidence="21 22">
    <name type="scientific">Penstemon davidsonii</name>
    <dbReference type="NCBI Taxonomy" id="160366"/>
    <lineage>
        <taxon>Eukaryota</taxon>
        <taxon>Viridiplantae</taxon>
        <taxon>Streptophyta</taxon>
        <taxon>Embryophyta</taxon>
        <taxon>Tracheophyta</taxon>
        <taxon>Spermatophyta</taxon>
        <taxon>Magnoliopsida</taxon>
        <taxon>eudicotyledons</taxon>
        <taxon>Gunneridae</taxon>
        <taxon>Pentapetalae</taxon>
        <taxon>asterids</taxon>
        <taxon>lamiids</taxon>
        <taxon>Lamiales</taxon>
        <taxon>Plantaginaceae</taxon>
        <taxon>Cheloneae</taxon>
        <taxon>Penstemon</taxon>
    </lineage>
</organism>
<name>A0ABR0CX17_9LAMI</name>
<keyword evidence="22" id="KW-1185">Reference proteome</keyword>
<dbReference type="SMART" id="SM00369">
    <property type="entry name" value="LRR_TYP"/>
    <property type="match status" value="6"/>
</dbReference>
<keyword evidence="7 19" id="KW-0732">Signal</keyword>
<dbReference type="InterPro" id="IPR000719">
    <property type="entry name" value="Prot_kinase_dom"/>
</dbReference>
<dbReference type="PROSITE" id="PS00108">
    <property type="entry name" value="PROTEIN_KINASE_ST"/>
    <property type="match status" value="1"/>
</dbReference>
<evidence type="ECO:0000256" key="3">
    <source>
        <dbReference type="ARBA" id="ARBA00022527"/>
    </source>
</evidence>
<dbReference type="InterPro" id="IPR003591">
    <property type="entry name" value="Leu-rich_rpt_typical-subtyp"/>
</dbReference>
<feature type="binding site" evidence="16">
    <location>
        <position position="632"/>
    </location>
    <ligand>
        <name>ATP</name>
        <dbReference type="ChEBI" id="CHEBI:30616"/>
    </ligand>
</feature>
<dbReference type="PROSITE" id="PS00107">
    <property type="entry name" value="PROTEIN_KINASE_ATP"/>
    <property type="match status" value="1"/>
</dbReference>
<keyword evidence="9 16" id="KW-0547">Nucleotide-binding</keyword>
<evidence type="ECO:0000313" key="22">
    <source>
        <dbReference type="Proteomes" id="UP001291926"/>
    </source>
</evidence>
<dbReference type="InterPro" id="IPR032675">
    <property type="entry name" value="LRR_dom_sf"/>
</dbReference>
<dbReference type="PANTHER" id="PTHR47986:SF13">
    <property type="entry name" value="RECEPTOR PROTEIN KINASE TMK1-LIKE"/>
    <property type="match status" value="1"/>
</dbReference>
<keyword evidence="12 18" id="KW-1133">Transmembrane helix</keyword>
<feature type="region of interest" description="Disordered" evidence="17">
    <location>
        <begin position="927"/>
        <end position="950"/>
    </location>
</feature>
<dbReference type="PANTHER" id="PTHR47986">
    <property type="entry name" value="OSJNBA0070M12.3 PROTEIN"/>
    <property type="match status" value="1"/>
</dbReference>
<keyword evidence="5" id="KW-0808">Transferase</keyword>
<dbReference type="InterPro" id="IPR052422">
    <property type="entry name" value="Auxin_Ser/Thr_Kinase"/>
</dbReference>
<feature type="compositionally biased region" description="Low complexity" evidence="17">
    <location>
        <begin position="454"/>
        <end position="494"/>
    </location>
</feature>
<dbReference type="Gene3D" id="1.10.510.10">
    <property type="entry name" value="Transferase(Phosphotransferase) domain 1"/>
    <property type="match status" value="1"/>
</dbReference>
<dbReference type="Gene3D" id="3.30.200.20">
    <property type="entry name" value="Phosphorylase Kinase, domain 1"/>
    <property type="match status" value="1"/>
</dbReference>
<evidence type="ECO:0000256" key="14">
    <source>
        <dbReference type="ARBA" id="ARBA00023170"/>
    </source>
</evidence>
<keyword evidence="8" id="KW-0677">Repeat</keyword>
<feature type="signal peptide" evidence="19">
    <location>
        <begin position="1"/>
        <end position="21"/>
    </location>
</feature>
<dbReference type="InterPro" id="IPR001611">
    <property type="entry name" value="Leu-rich_rpt"/>
</dbReference>
<evidence type="ECO:0000256" key="17">
    <source>
        <dbReference type="SAM" id="MobiDB-lite"/>
    </source>
</evidence>
<feature type="domain" description="Protein kinase" evidence="20">
    <location>
        <begin position="604"/>
        <end position="883"/>
    </location>
</feature>
<comment type="caution">
    <text evidence="21">The sequence shown here is derived from an EMBL/GenBank/DDBJ whole genome shotgun (WGS) entry which is preliminary data.</text>
</comment>
<sequence length="950" mass="104220">MEANTQMKIAVTLFLFSVVHSITDPNDSALLNQFKKGLENAELLNWPVNGNDPCGPPSWPHIFCSGNRVTQIQVRGLGLKGPLPQNFNQLSKLQNLGLQQNQFSGKLPSFNGLSELRYAYLDNNNFDTIPSDFFIGLVNLEVLALDNNPFNATKGWSLPIDLKDSAQLKNLTLINCSLSGSLPEFLGKMSSLEVLKFSFNRLTGVIPESFRGSLLTILWLNGQSEGMSGPIDVVMSMSSLTSLWLHGNHFSGKIPDKIGDLVSLQDLNLNSNDFVGLIPSSLANLVLGHLDLNNNHFMGPILKFKSVNATYESNPFCVPKPGTLCASNVMALLEFLDGINYPTKLVGSWIGNNPCQESWLGIGCDVNGNIITINLPNSKLSGTLSPSIADLVSLTRIFLQSNNLSGPIPNNWTKLKSLSFLDLSENNISLPIPRFNTNVKLILDGNSLLNPNFSGESQSQNSRSSPIPSPSSSSSSSSSSSTTVGSNSNSTSPTYESNGVKRSNNSKLFVIVAPVASFAILVCLVVPILIYVCNKRKDRHCPSSSFVIHPREPFSNSYNAVKIAVANGTNRSASGSLNSNESRVIEAGNLVISVQVLRNVTNNFAPENELGRGGFGVVYKGELDDGTKIAVKRMEAGVISNKALDEFQSEISVLSKVRHRHLVSLLGYSIEGNERILVYEYMPQGALSRHLFHWKKLKLEPLSWKRRLNIALDVARGLEYLHTLAHQSFIHRDLKPSNILLGDDFRAKVSDFGLVKLAPDGETSVVTRLAGTFGYLAPEYAVTGKITTKADVFSFGVVLMELLTGMMALDEERPEESQYLVAWFWQIKSTQEKLFAAIDPALDIKEETFESILIISELAGHCTTRELGQRPDMGHTVNVLASLVEKWKPVDDKTEEYCGIDYSLPLDQMVKDWQEAEGEDLSYVDLEDSRDSIPTRPAGFADSFTSADGR</sequence>
<evidence type="ECO:0000256" key="15">
    <source>
        <dbReference type="ARBA" id="ARBA00023180"/>
    </source>
</evidence>
<keyword evidence="4" id="KW-0433">Leucine-rich repeat</keyword>
<keyword evidence="14" id="KW-0675">Receptor</keyword>
<keyword evidence="10" id="KW-0418">Kinase</keyword>
<keyword evidence="11 16" id="KW-0067">ATP-binding</keyword>
<evidence type="ECO:0000256" key="4">
    <source>
        <dbReference type="ARBA" id="ARBA00022614"/>
    </source>
</evidence>
<dbReference type="InterPro" id="IPR017441">
    <property type="entry name" value="Protein_kinase_ATP_BS"/>
</dbReference>
<evidence type="ECO:0000256" key="11">
    <source>
        <dbReference type="ARBA" id="ARBA00022840"/>
    </source>
</evidence>
<evidence type="ECO:0000256" key="5">
    <source>
        <dbReference type="ARBA" id="ARBA00022679"/>
    </source>
</evidence>
<dbReference type="CDD" id="cd14066">
    <property type="entry name" value="STKc_IRAK"/>
    <property type="match status" value="1"/>
</dbReference>
<comment type="subcellular location">
    <subcellularLocation>
        <location evidence="1">Membrane</location>
        <topology evidence="1">Single-pass membrane protein</topology>
    </subcellularLocation>
</comment>
<dbReference type="EMBL" id="JAYDYQ010002685">
    <property type="protein sequence ID" value="KAK4480878.1"/>
    <property type="molecule type" value="Genomic_DNA"/>
</dbReference>
<gene>
    <name evidence="21" type="ORF">RD792_011730</name>
</gene>
<evidence type="ECO:0000256" key="8">
    <source>
        <dbReference type="ARBA" id="ARBA00022737"/>
    </source>
</evidence>
<evidence type="ECO:0000256" key="2">
    <source>
        <dbReference type="ARBA" id="ARBA00008684"/>
    </source>
</evidence>
<keyword evidence="3" id="KW-0723">Serine/threonine-protein kinase</keyword>
<dbReference type="SUPFAM" id="SSF56112">
    <property type="entry name" value="Protein kinase-like (PK-like)"/>
    <property type="match status" value="1"/>
</dbReference>
<keyword evidence="15" id="KW-0325">Glycoprotein</keyword>
<evidence type="ECO:0000256" key="10">
    <source>
        <dbReference type="ARBA" id="ARBA00022777"/>
    </source>
</evidence>
<keyword evidence="6 18" id="KW-0812">Transmembrane</keyword>
<dbReference type="InterPro" id="IPR011009">
    <property type="entry name" value="Kinase-like_dom_sf"/>
</dbReference>
<keyword evidence="13 18" id="KW-0472">Membrane</keyword>
<dbReference type="Gene3D" id="3.80.10.10">
    <property type="entry name" value="Ribonuclease Inhibitor"/>
    <property type="match status" value="2"/>
</dbReference>
<dbReference type="SUPFAM" id="SSF52058">
    <property type="entry name" value="L domain-like"/>
    <property type="match status" value="2"/>
</dbReference>
<evidence type="ECO:0000256" key="19">
    <source>
        <dbReference type="SAM" id="SignalP"/>
    </source>
</evidence>
<evidence type="ECO:0000256" key="12">
    <source>
        <dbReference type="ARBA" id="ARBA00022989"/>
    </source>
</evidence>
<feature type="region of interest" description="Disordered" evidence="17">
    <location>
        <begin position="453"/>
        <end position="500"/>
    </location>
</feature>
<proteinExistence type="inferred from homology"/>
<dbReference type="InterPro" id="IPR001245">
    <property type="entry name" value="Ser-Thr/Tyr_kinase_cat_dom"/>
</dbReference>
<evidence type="ECO:0000259" key="20">
    <source>
        <dbReference type="PROSITE" id="PS50011"/>
    </source>
</evidence>
<evidence type="ECO:0000256" key="7">
    <source>
        <dbReference type="ARBA" id="ARBA00022729"/>
    </source>
</evidence>
<dbReference type="Pfam" id="PF00560">
    <property type="entry name" value="LRR_1"/>
    <property type="match status" value="3"/>
</dbReference>
<evidence type="ECO:0000256" key="16">
    <source>
        <dbReference type="PROSITE-ProRule" id="PRU10141"/>
    </source>
</evidence>
<dbReference type="Pfam" id="PF08263">
    <property type="entry name" value="LRRNT_2"/>
    <property type="match status" value="2"/>
</dbReference>
<protein>
    <recommendedName>
        <fullName evidence="20">Protein kinase domain-containing protein</fullName>
    </recommendedName>
</protein>
<reference evidence="21 22" key="1">
    <citation type="journal article" date="2023" name="bioRxiv">
        <title>Genome report: Whole genome sequence and annotation of Penstemon davidsonii.</title>
        <authorList>
            <person name="Ostevik K.L."/>
            <person name="Alabady M."/>
            <person name="Zhang M."/>
            <person name="Rausher M.D."/>
        </authorList>
    </citation>
    <scope>NUCLEOTIDE SEQUENCE [LARGE SCALE GENOMIC DNA]</scope>
    <source>
        <strain evidence="21">DNT005</strain>
        <tissue evidence="21">Whole leaf</tissue>
    </source>
</reference>
<dbReference type="InterPro" id="IPR013210">
    <property type="entry name" value="LRR_N_plant-typ"/>
</dbReference>
<dbReference type="InterPro" id="IPR008271">
    <property type="entry name" value="Ser/Thr_kinase_AS"/>
</dbReference>
<accession>A0ABR0CX17</accession>
<dbReference type="Pfam" id="PF07714">
    <property type="entry name" value="PK_Tyr_Ser-Thr"/>
    <property type="match status" value="1"/>
</dbReference>
<dbReference type="SMART" id="SM00220">
    <property type="entry name" value="S_TKc"/>
    <property type="match status" value="1"/>
</dbReference>
<feature type="transmembrane region" description="Helical" evidence="18">
    <location>
        <begin position="508"/>
        <end position="533"/>
    </location>
</feature>
<evidence type="ECO:0000256" key="1">
    <source>
        <dbReference type="ARBA" id="ARBA00004167"/>
    </source>
</evidence>